<dbReference type="GeneID" id="106473250"/>
<proteinExistence type="predicted"/>
<organism evidence="1 2">
    <name type="scientific">Limulus polyphemus</name>
    <name type="common">Atlantic horseshoe crab</name>
    <dbReference type="NCBI Taxonomy" id="6850"/>
    <lineage>
        <taxon>Eukaryota</taxon>
        <taxon>Metazoa</taxon>
        <taxon>Ecdysozoa</taxon>
        <taxon>Arthropoda</taxon>
        <taxon>Chelicerata</taxon>
        <taxon>Merostomata</taxon>
        <taxon>Xiphosura</taxon>
        <taxon>Limulidae</taxon>
        <taxon>Limulus</taxon>
    </lineage>
</organism>
<evidence type="ECO:0000313" key="1">
    <source>
        <dbReference type="Proteomes" id="UP000694941"/>
    </source>
</evidence>
<keyword evidence="1" id="KW-1185">Reference proteome</keyword>
<protein>
    <submittedName>
        <fullName evidence="2">Uncharacterized protein LOC106473250</fullName>
    </submittedName>
</protein>
<sequence>MIDGTSNRIPWINCLDRDNTAACVLLPPRPDLCIDCNFTCQNQWYRMETGSGNKTPVFDCPLCFKCFASDNTYQSHLKSCGVKNGLTCNRVVDALRLQQKYAEERRKLGLPARVLRSKRLKAGKRGGVKQPKRYNFTNLNFKKLLEDNEKILPGTSGTASDGLLLPAQTKEAYRKLLKTSYLLAVVGQL</sequence>
<dbReference type="RefSeq" id="XP_013789391.1">
    <property type="nucleotide sequence ID" value="XM_013933937.1"/>
</dbReference>
<name>A0ABM1BVC1_LIMPO</name>
<accession>A0ABM1BVC1</accession>
<dbReference type="Proteomes" id="UP000694941">
    <property type="component" value="Unplaced"/>
</dbReference>
<reference evidence="2" key="1">
    <citation type="submission" date="2025-08" db="UniProtKB">
        <authorList>
            <consortium name="RefSeq"/>
        </authorList>
    </citation>
    <scope>IDENTIFICATION</scope>
    <source>
        <tissue evidence="2">Muscle</tissue>
    </source>
</reference>
<gene>
    <name evidence="2" type="primary">LOC106473250</name>
</gene>
<evidence type="ECO:0000313" key="2">
    <source>
        <dbReference type="RefSeq" id="XP_013789391.1"/>
    </source>
</evidence>